<dbReference type="AlphaFoldDB" id="A0A8J7DKC0"/>
<dbReference type="PANTHER" id="PTHR43032">
    <property type="entry name" value="PROTEIN-METHIONINE-SULFOXIDE REDUCTASE"/>
    <property type="match status" value="1"/>
</dbReference>
<name>A0A8J7DKC0_9CYAN</name>
<gene>
    <name evidence="2" type="ORF">IQ241_02660</name>
</gene>
<reference evidence="2" key="1">
    <citation type="submission" date="2020-10" db="EMBL/GenBank/DDBJ databases">
        <authorList>
            <person name="Castelo-Branco R."/>
            <person name="Eusebio N."/>
            <person name="Adriana R."/>
            <person name="Vieira A."/>
            <person name="Brugerolle De Fraissinette N."/>
            <person name="Rezende De Castro R."/>
            <person name="Schneider M.P."/>
            <person name="Vasconcelos V."/>
            <person name="Leao P.N."/>
        </authorList>
    </citation>
    <scope>NUCLEOTIDE SEQUENCE</scope>
    <source>
        <strain evidence="2">LEGE 07310</strain>
    </source>
</reference>
<dbReference type="SUPFAM" id="SSF56524">
    <property type="entry name" value="Oxidoreductase molybdopterin-binding domain"/>
    <property type="match status" value="1"/>
</dbReference>
<protein>
    <submittedName>
        <fullName evidence="2">Sulfite oxidase-like oxidoreductase</fullName>
    </submittedName>
</protein>
<evidence type="ECO:0000313" key="3">
    <source>
        <dbReference type="Proteomes" id="UP000636505"/>
    </source>
</evidence>
<feature type="domain" description="Oxidoreductase molybdopterin-binding" evidence="1">
    <location>
        <begin position="33"/>
        <end position="178"/>
    </location>
</feature>
<sequence>MSMKFFEKPGPELADRVPPGQHLAKGFPVLTYGSTPAIATTDWQLTVSGLTTAKTFTWDDLMAMPQSKFTADFHCVTTWSKLDVQWRGVRVTDFLDQIEIEPQAAHVLLQCYGDYTTNLALSDFARPENFFAHTLFGEPLPPEHGGPLRLVVPHLYAWKSAKWISGLEFLAEMELGFWERNGYHQRGEPWAEERYSMG</sequence>
<dbReference type="Pfam" id="PF00174">
    <property type="entry name" value="Oxidored_molyb"/>
    <property type="match status" value="1"/>
</dbReference>
<dbReference type="Proteomes" id="UP000636505">
    <property type="component" value="Unassembled WGS sequence"/>
</dbReference>
<dbReference type="EMBL" id="JADEXG010000004">
    <property type="protein sequence ID" value="MBE9076206.1"/>
    <property type="molecule type" value="Genomic_DNA"/>
</dbReference>
<evidence type="ECO:0000259" key="1">
    <source>
        <dbReference type="Pfam" id="PF00174"/>
    </source>
</evidence>
<dbReference type="CDD" id="cd02109">
    <property type="entry name" value="arch_bact_SO_family_Moco"/>
    <property type="match status" value="1"/>
</dbReference>
<evidence type="ECO:0000313" key="2">
    <source>
        <dbReference type="EMBL" id="MBE9076206.1"/>
    </source>
</evidence>
<comment type="caution">
    <text evidence="2">The sequence shown here is derived from an EMBL/GenBank/DDBJ whole genome shotgun (WGS) entry which is preliminary data.</text>
</comment>
<dbReference type="InterPro" id="IPR036374">
    <property type="entry name" value="OxRdtase_Mopterin-bd_sf"/>
</dbReference>
<proteinExistence type="predicted"/>
<accession>A0A8J7DKC0</accession>
<keyword evidence="3" id="KW-1185">Reference proteome</keyword>
<dbReference type="Gene3D" id="3.90.420.10">
    <property type="entry name" value="Oxidoreductase, molybdopterin-binding domain"/>
    <property type="match status" value="1"/>
</dbReference>
<organism evidence="2 3">
    <name type="scientific">Vasconcelosia minhoensis LEGE 07310</name>
    <dbReference type="NCBI Taxonomy" id="915328"/>
    <lineage>
        <taxon>Bacteria</taxon>
        <taxon>Bacillati</taxon>
        <taxon>Cyanobacteriota</taxon>
        <taxon>Cyanophyceae</taxon>
        <taxon>Nodosilineales</taxon>
        <taxon>Cymatolegaceae</taxon>
        <taxon>Vasconcelosia</taxon>
        <taxon>Vasconcelosia minhoensis</taxon>
    </lineage>
</organism>
<dbReference type="InterPro" id="IPR000572">
    <property type="entry name" value="OxRdtase_Mopterin-bd_dom"/>
</dbReference>
<dbReference type="PANTHER" id="PTHR43032:SF4">
    <property type="entry name" value="OXIDOREDUCTASE MOLYBDOPTERIN-BINDING DOMAIN-CONTAINING PROTEIN"/>
    <property type="match status" value="1"/>
</dbReference>